<feature type="region of interest" description="Disordered" evidence="4">
    <location>
        <begin position="1789"/>
        <end position="1862"/>
    </location>
</feature>
<feature type="compositionally biased region" description="Basic residues" evidence="4">
    <location>
        <begin position="575"/>
        <end position="586"/>
    </location>
</feature>
<evidence type="ECO:0000313" key="6">
    <source>
        <dbReference type="Proteomes" id="UP000265020"/>
    </source>
</evidence>
<dbReference type="SMART" id="SM00173">
    <property type="entry name" value="RAS"/>
    <property type="match status" value="1"/>
</dbReference>
<feature type="compositionally biased region" description="Basic and acidic residues" evidence="4">
    <location>
        <begin position="2840"/>
        <end position="2867"/>
    </location>
</feature>
<feature type="compositionally biased region" description="Polar residues" evidence="4">
    <location>
        <begin position="3161"/>
        <end position="3173"/>
    </location>
</feature>
<feature type="compositionally biased region" description="Polar residues" evidence="4">
    <location>
        <begin position="2235"/>
        <end position="2249"/>
    </location>
</feature>
<feature type="region of interest" description="Disordered" evidence="4">
    <location>
        <begin position="3127"/>
        <end position="3224"/>
    </location>
</feature>
<reference evidence="5" key="1">
    <citation type="submission" date="2025-08" db="UniProtKB">
        <authorList>
            <consortium name="Ensembl"/>
        </authorList>
    </citation>
    <scope>IDENTIFICATION</scope>
</reference>
<feature type="compositionally biased region" description="Basic and acidic residues" evidence="4">
    <location>
        <begin position="1452"/>
        <end position="1466"/>
    </location>
</feature>
<dbReference type="InterPro" id="IPR050227">
    <property type="entry name" value="Rab"/>
</dbReference>
<feature type="compositionally biased region" description="Basic and acidic residues" evidence="4">
    <location>
        <begin position="3513"/>
        <end position="3542"/>
    </location>
</feature>
<dbReference type="InterPro" id="IPR027417">
    <property type="entry name" value="P-loop_NTPase"/>
</dbReference>
<feature type="region of interest" description="Disordered" evidence="4">
    <location>
        <begin position="3397"/>
        <end position="3579"/>
    </location>
</feature>
<feature type="compositionally biased region" description="Basic and acidic residues" evidence="4">
    <location>
        <begin position="2368"/>
        <end position="2382"/>
    </location>
</feature>
<feature type="compositionally biased region" description="Basic residues" evidence="4">
    <location>
        <begin position="2550"/>
        <end position="2565"/>
    </location>
</feature>
<dbReference type="PRINTS" id="PR00449">
    <property type="entry name" value="RASTRNSFRMNG"/>
</dbReference>
<feature type="region of interest" description="Disordered" evidence="4">
    <location>
        <begin position="2992"/>
        <end position="3017"/>
    </location>
</feature>
<feature type="region of interest" description="Disordered" evidence="4">
    <location>
        <begin position="2368"/>
        <end position="2404"/>
    </location>
</feature>
<feature type="region of interest" description="Disordered" evidence="4">
    <location>
        <begin position="3066"/>
        <end position="3087"/>
    </location>
</feature>
<sequence>MNRRKLGTSRRNKGRQRVKEPETGLDVESREDVQDEARGSECPDAQMSAAKQPKELEEVGQECDHSMAAQQEAFLVGTDGKTDGDKIALCSEDTRHILISRDVNTPFTEETKLEDYRTNTHQNEKFSQNLYDHLPEVTSYTTLNQQMIEQGQDINLCSVAESNSIKLVYQDLFRPDGFLQDNFSVSELNVNTPITPQITADNAQRENIPINDGINQDAFSLQKEPLLTSKDGNTQCSDEVEDHVYHKNNLTQVQSEHQNENSAEDPLKDEECHSYSEKQILESDTCQSMLPVSTTVKTDISNTAEEIFLGQMDRTGSFLEDNRQIVEKVHIEKALSENKRNKSFVPNLESDLKASTVPQLQDSSQTTDEHAESDFSFNATKRKMGSSFRNKGKWHAKEPEEETYENTWTNAPQVFSKVKETEQEELSVDTADMNMSLSQKSLVSFSLVPSGISSEDLDKNSQIMKSENPQKGQDETSPLALFEVTENSDVSQHEVDQSYTLHSQDMINCQSEDVLRNLFQEIKNETEDDMKLSTDQIFHQEKHPVLLEFQPLEAFRSVNEQSNEGSNQAFYSSGNRRKLGSSRKIKEKQQEKDSKEKSSYEINTHMLDKEKMSSEANIYTENEEVLIPEGVKIPEHQYKSETEMNMEFPDKKWEDTSECQSGTFKSKSGIYQTKEGEVPYSEDNERQGQVHKALQTQGQEPQQMDYIVYGQMGEGRVCLEDPKNNSAHPQLQDNSLSTDKQTDVSRRKLGSSRRKKGRQQVKEPTTEVFDSTGGDQIQETASMLKEELSQDNEPRIPETDLQGLIVKCENLQEHHYENRLDSKNTVKVSQRGVEEIDTLCNKNTTDAVAVDAPREVVGVEMGNYSDAKDETNQDSVYFCTNKPQIKDVNTKGVGSNDFEEFKGGEEYGLQHIKSLTSYQVIHKDKKGFSSELEENKVVPSNIQSEIDYFDSKPQEMPDTVDEQTKTSFESSGHNIKKDYSQSSEGRQHDEKSEDVKEKSKEVQNFVSTQILSESKTVNQEELGQDVERDVSPVLNDSSVFTPGDLSEIQSFPENGLVNSTSENVYFTKYQERSETEGNALVDASETLQSQKCNSPEDSYNTIKQAQNYTDPPTDIQQSQQMDNLSEIVAHNVSRYQVTVLEDMIDQAEITSSIQSELTVKSDDSDTKLDLLTENQQYLCFTTEGNEEAVVPTTDDHLCDSKETLASSVVRVNNALGHMDKGGSQVQNIEHNHADATVADSSLSTDKQTEVGFNYSGSRKKLGSSRRNKQRKEYTQETLETTGTEETIDTATLLFNTKATRQEELSKDNEDEVTLSASRDLSIIPVLSSEDQSSVETKGPDKHLKTLIVGCENLQEDTNERNSNVLSRDQEKSVDLSLSKYKAIHCEDTRDVVLQETMMKDQEEKDCLITEKDLQICLGIPHSSETASDDITKNADMYGSLTDQGKMSPLTEKSTDSFTAKEEEHPEKEIISEILDLKNEEMVQNNNKNKDDDIFLHDKEEPLFEKEESKPIFSNIEPEIFSLYPHTEETSKSVDEHFNTDFSNCTSGQKVSATLLLSDVKTDTVEEQRQDVEQNMTLLVSNENSTLSPPSDSSKVQSAVQNIYPETDLTSLIKEDSLEKVDKSEKYNVDLSHKSEEDSFVDKTDFVKIKGETLQTNQITGPNDLETARKQSHDNEDQPTDIARSEQKEVAHELPKYTENNLKEIIEQVEIISSIQSDFEVKSNDGSDTKQELPHEDPQNLCFKTEANVETLAQTNKDDHLYDSKEGSISSLAEENNTLSQTNEDVSLVQATEHSLTDPKLQDSSFSKDEQTDLGFSGIRRKLGSSRRNKGRHDVKEPTQVTSENTLRDNPLQTSMPLEKSRAEQEDLTEDIEHKIILSLSQDLCLMPLHVMSSEDSNCVLKKDPTCRDGSESRLEVEMIDKPINVVELEEGQFDTIHCKVTKDAGSDDAFREVEDVRVHQTEMQDTLQSKCYSDITAENKGIIPENLADPAEMSELTVQITDGSATKEEVYHRKENYPEAIDVKDKESDLYDLNIQQITNLGKGDSAPDEMVKLNGKMEGQSSVQPDIDPKCLNIEMNSESRNKLDIDVILSLQSGDDSLLDISDSLESEDHTFCNKVVIGTEHESSMHFDPSLVQSLEVQSSMPEIYPENGRENLIREVEVEEYPGQSWENSEHQSDTLHSESGILQAKNRDDDEGQGQQHEARTQVQQPHQMDHIVYGQVEEGRLFLEDSENHSANPQPQDNSLSTDKQTDVGFGFTGSRRKLGSSRRNKGRQQGKEPPEEELESKRGTVTLERPTVPLQIGRAEQEEMKEDTKHVNISVSHDDISICSIPPVMSFENQSSVLSNYPEKDLQSLILKSENLEEDLNERKSPAFAQDEAKSADVSIDESDSFNRGDHSNTVSDNGKEMLEAVKSTQIQESIQTCSYNDFKGDATEHLDIISENPTDQAELSEHKTNIVDEIEIKEESYSSKEINSDVHELKNEETAQHDVRPNTDEIFHQDQEHLLCETGYKTLGLSNFPSENIFLNLQPQELSESVDNQTKSDLHSSGSRRKLGSSRRNKGRVKAIDSAALSHDQTMKGVDINASINEKTKGREAPDQEKSMETVLDELEEKYSSICITGIQPSPTVDHKVIDTSCCTQSTDREPPKPLSIDHYECRELCMQDDSLKESILSSEPHACPPTTERYAEKSRSTEPESRDVGTFEKVLKQHTKPAQNQGMFRTIENERDGTDGNHDDYSRNMFEHAETKVTDDDTEILKPNAPPEKAIEKPRSMYLASVDYSIGHGAVSSPQEMCSTDGGEDRLIAAETHHFIDVESKEQKEQAQNEQMQETHQISLQIDESHVQTRPSDKEVESLKQTEQSDKDATLDSQPKDAYQSLKDDAHSGPTASAYKRKLGSSRRHKGRKNNQVTEKNEETENEAQENTTYEETAQMLAAQEEEIEKEILSENLAPFRLTEILLKDNIVSSHDVLEDSTSVTSGYNPNSIQVNLSKSNAEEKDKEVKLTDGNNDSIQLTGHDTNKKSLMQSTQGSVWRVGSDMQSTLFHNDIISPEPENVHVIVHEEALQRQNRDTSSEKDPPGRGFHLQNTNKEIETVGFVTTEDCISEVESLMDVHDLKQDEEGKKCMHEAQEKNTSNECISASQEPAVDESNKEGISATVKAPNSQGENPQLTLKQKKRKLGSSRRTPLNRKREDETQTSDETEERDFSTKTEVGNRGELEGEGEVPLKLEVLQGDDMQPQQETLMQQEISDSLQTSNNDISFSSEKSAIIDPIIETPNPDGFKSTEIQMTPELVERNSCFFNQPMTSNNDTQGGSPEVLCELPQNKQGDEQSPQNVEVKQVQDIQKQSPSRKTEGIHTQNPGIENTSQDLIPTNRRRKMGSTRKNLGIQTKQEIFEPENGSAEIVTSSRDVTVSSDSGKKETEPQLHTEHIDDNSEQGKEKETLEISQFGESLLRALAEDKAEENSISEEQTAEAEQQENPSGLPPSPPTSETASGGRRKKFGSNRKSGLQQRKPEKTAENEDEARGITEGGAHKATERDESSGLSKITEVDENEGKVSPCTNLSETTEFPKPVRDKTPGTLVHGNIQLNEEAGTSLSFGTTSGTNKSDCYNVVMVGESCVGKTSFMKRAQSGKFSLDLPASVGLDSCKWTVVVDGKPVVLQLWDTAGQERFHSITKQVFHKAHAFLLMYDITSSQSFSAVSYWANSIQEAAAEDVTVLLLGNKSEHAKRQVKTAQGDILAKEYNFEFMECSAATGENVIEALETVARMLSHRTDLLREEVTVLHKEPTKRRSKCC</sequence>
<keyword evidence="1" id="KW-0547">Nucleotide-binding</keyword>
<feature type="compositionally biased region" description="Basic residues" evidence="4">
    <location>
        <begin position="1257"/>
        <end position="1269"/>
    </location>
</feature>
<feature type="compositionally biased region" description="Basic and acidic residues" evidence="4">
    <location>
        <begin position="17"/>
        <end position="41"/>
    </location>
</feature>
<accession>A0A3Q2CR53</accession>
<feature type="compositionally biased region" description="Basic residues" evidence="4">
    <location>
        <begin position="2261"/>
        <end position="2275"/>
    </location>
</feature>
<dbReference type="GeneID" id="107101921"/>
<dbReference type="GeneTree" id="ENSGT00940000160379"/>
<dbReference type="SUPFAM" id="SSF52540">
    <property type="entry name" value="P-loop containing nucleoside triphosphate hydrolases"/>
    <property type="match status" value="1"/>
</dbReference>
<evidence type="ECO:0000313" key="5">
    <source>
        <dbReference type="Ensembl" id="ENSCVAP00000008121.1"/>
    </source>
</evidence>
<feature type="compositionally biased region" description="Basic and acidic residues" evidence="4">
    <location>
        <begin position="1665"/>
        <end position="1675"/>
    </location>
</feature>
<feature type="region of interest" description="Disordered" evidence="4">
    <location>
        <begin position="1"/>
        <end position="64"/>
    </location>
</feature>
<dbReference type="KEGG" id="cvg:107101921"/>
<feature type="compositionally biased region" description="Polar residues" evidence="4">
    <location>
        <begin position="3324"/>
        <end position="3371"/>
    </location>
</feature>
<feature type="compositionally biased region" description="Polar residues" evidence="4">
    <location>
        <begin position="3006"/>
        <end position="3017"/>
    </location>
</feature>
<feature type="compositionally biased region" description="Low complexity" evidence="4">
    <location>
        <begin position="3405"/>
        <end position="3416"/>
    </location>
</feature>
<dbReference type="InterPro" id="IPR005225">
    <property type="entry name" value="Small_GTP-bd"/>
</dbReference>
<feature type="compositionally biased region" description="Basic and acidic residues" evidence="4">
    <location>
        <begin position="3066"/>
        <end position="3079"/>
    </location>
</feature>
<dbReference type="InterPro" id="IPR001806">
    <property type="entry name" value="Small_GTPase"/>
</dbReference>
<dbReference type="SMART" id="SM00174">
    <property type="entry name" value="RHO"/>
    <property type="match status" value="1"/>
</dbReference>
<feature type="region of interest" description="Disordered" evidence="4">
    <location>
        <begin position="2536"/>
        <end position="2565"/>
    </location>
</feature>
<feature type="region of interest" description="Disordered" evidence="4">
    <location>
        <begin position="1441"/>
        <end position="1466"/>
    </location>
</feature>
<proteinExistence type="predicted"/>
<organism evidence="5 6">
    <name type="scientific">Cyprinodon variegatus</name>
    <name type="common">Sheepshead minnow</name>
    <dbReference type="NCBI Taxonomy" id="28743"/>
    <lineage>
        <taxon>Eukaryota</taxon>
        <taxon>Metazoa</taxon>
        <taxon>Chordata</taxon>
        <taxon>Craniata</taxon>
        <taxon>Vertebrata</taxon>
        <taxon>Euteleostomi</taxon>
        <taxon>Actinopterygii</taxon>
        <taxon>Neopterygii</taxon>
        <taxon>Teleostei</taxon>
        <taxon>Neoteleostei</taxon>
        <taxon>Acanthomorphata</taxon>
        <taxon>Ovalentaria</taxon>
        <taxon>Atherinomorphae</taxon>
        <taxon>Cyprinodontiformes</taxon>
        <taxon>Cyprinodontidae</taxon>
        <taxon>Cyprinodon</taxon>
    </lineage>
</organism>
<dbReference type="NCBIfam" id="TIGR00231">
    <property type="entry name" value="small_GTP"/>
    <property type="match status" value="1"/>
</dbReference>
<feature type="compositionally biased region" description="Basic and acidic residues" evidence="4">
    <location>
        <begin position="2994"/>
        <end position="3004"/>
    </location>
</feature>
<feature type="compositionally biased region" description="Basic and acidic residues" evidence="4">
    <location>
        <begin position="1794"/>
        <end position="1810"/>
    </location>
</feature>
<feature type="compositionally biased region" description="Polar residues" evidence="4">
    <location>
        <begin position="724"/>
        <end position="739"/>
    </location>
</feature>
<feature type="region of interest" description="Disordered" evidence="4">
    <location>
        <begin position="560"/>
        <end position="602"/>
    </location>
</feature>
<feature type="compositionally biased region" description="Polar residues" evidence="4">
    <location>
        <begin position="2198"/>
        <end position="2212"/>
    </location>
</feature>
<feature type="compositionally biased region" description="Polar residues" evidence="4">
    <location>
        <begin position="356"/>
        <end position="366"/>
    </location>
</feature>
<feature type="region of interest" description="Disordered" evidence="4">
    <location>
        <begin position="2840"/>
        <end position="2926"/>
    </location>
</feature>
<feature type="compositionally biased region" description="Basic residues" evidence="4">
    <location>
        <begin position="747"/>
        <end position="759"/>
    </location>
</feature>
<dbReference type="Pfam" id="PF00071">
    <property type="entry name" value="Ras"/>
    <property type="match status" value="1"/>
</dbReference>
<feature type="compositionally biased region" description="Basic residues" evidence="4">
    <location>
        <begin position="2892"/>
        <end position="2906"/>
    </location>
</feature>
<feature type="region of interest" description="Disordered" evidence="4">
    <location>
        <begin position="652"/>
        <end position="776"/>
    </location>
</feature>
<feature type="compositionally biased region" description="Basic residues" evidence="4">
    <location>
        <begin position="1818"/>
        <end position="1830"/>
    </location>
</feature>
<name>A0A3Q2CR53_CYPVA</name>
<keyword evidence="2" id="KW-0342">GTP-binding</keyword>
<reference evidence="5" key="2">
    <citation type="submission" date="2025-09" db="UniProtKB">
        <authorList>
            <consortium name="Ensembl"/>
        </authorList>
    </citation>
    <scope>IDENTIFICATION</scope>
</reference>
<feature type="compositionally biased region" description="Basic and acidic residues" evidence="4">
    <location>
        <begin position="587"/>
        <end position="599"/>
    </location>
</feature>
<evidence type="ECO:0000256" key="3">
    <source>
        <dbReference type="ARBA" id="ARBA00023288"/>
    </source>
</evidence>
<dbReference type="PROSITE" id="PS51420">
    <property type="entry name" value="RHO"/>
    <property type="match status" value="1"/>
</dbReference>
<dbReference type="PROSITE" id="PS51419">
    <property type="entry name" value="RAB"/>
    <property type="match status" value="1"/>
</dbReference>
<keyword evidence="3" id="KW-0449">Lipoprotein</keyword>
<feature type="compositionally biased region" description="Basic and acidic residues" evidence="4">
    <location>
        <begin position="3417"/>
        <end position="3444"/>
    </location>
</feature>
<feature type="compositionally biased region" description="Basic and acidic residues" evidence="4">
    <location>
        <begin position="3205"/>
        <end position="3219"/>
    </location>
</feature>
<feature type="region of interest" description="Disordered" evidence="4">
    <location>
        <begin position="346"/>
        <end position="378"/>
    </location>
</feature>
<dbReference type="GO" id="GO:0005525">
    <property type="term" value="F:GTP binding"/>
    <property type="evidence" value="ECO:0007669"/>
    <property type="project" value="UniProtKB-KW"/>
</dbReference>
<feature type="region of interest" description="Disordered" evidence="4">
    <location>
        <begin position="3302"/>
        <end position="3385"/>
    </location>
</feature>
<dbReference type="STRING" id="28743.ENSCVAP00000008121"/>
<dbReference type="RefSeq" id="XP_015256496.1">
    <property type="nucleotide sequence ID" value="XM_015401010.1"/>
</dbReference>
<feature type="compositionally biased region" description="Basic and acidic residues" evidence="4">
    <location>
        <begin position="975"/>
        <end position="1001"/>
    </location>
</feature>
<evidence type="ECO:0000256" key="1">
    <source>
        <dbReference type="ARBA" id="ARBA00022741"/>
    </source>
</evidence>
<feature type="region of interest" description="Disordered" evidence="4">
    <location>
        <begin position="2674"/>
        <end position="2702"/>
    </location>
</feature>
<feature type="compositionally biased region" description="Basic and acidic residues" evidence="4">
    <location>
        <begin position="52"/>
        <end position="64"/>
    </location>
</feature>
<dbReference type="OMA" id="KPLESGM"/>
<evidence type="ECO:0000256" key="2">
    <source>
        <dbReference type="ARBA" id="ARBA00023134"/>
    </source>
</evidence>
<feature type="region of interest" description="Disordered" evidence="4">
    <location>
        <begin position="2191"/>
        <end position="2213"/>
    </location>
</feature>
<feature type="region of interest" description="Disordered" evidence="4">
    <location>
        <begin position="948"/>
        <end position="1001"/>
    </location>
</feature>
<dbReference type="PANTHER" id="PTHR47977">
    <property type="entry name" value="RAS-RELATED PROTEIN RAB"/>
    <property type="match status" value="1"/>
</dbReference>
<feature type="compositionally biased region" description="Polar residues" evidence="4">
    <location>
        <begin position="3132"/>
        <end position="3143"/>
    </location>
</feature>
<feature type="region of interest" description="Disordered" evidence="4">
    <location>
        <begin position="1237"/>
        <end position="1280"/>
    </location>
</feature>
<keyword evidence="6" id="KW-1185">Reference proteome</keyword>
<evidence type="ECO:0000256" key="4">
    <source>
        <dbReference type="SAM" id="MobiDB-lite"/>
    </source>
</evidence>
<feature type="compositionally biased region" description="Polar residues" evidence="4">
    <location>
        <begin position="560"/>
        <end position="574"/>
    </location>
</feature>
<feature type="compositionally biased region" description="Basic and acidic residues" evidence="4">
    <location>
        <begin position="2686"/>
        <end position="2702"/>
    </location>
</feature>
<dbReference type="Ensembl" id="ENSCVAT00000002162.1">
    <property type="protein sequence ID" value="ENSCVAP00000008121.1"/>
    <property type="gene ID" value="ENSCVAG00000000809.1"/>
</dbReference>
<dbReference type="PROSITE" id="PS51421">
    <property type="entry name" value="RAS"/>
    <property type="match status" value="1"/>
</dbReference>
<feature type="region of interest" description="Disordered" evidence="4">
    <location>
        <begin position="1652"/>
        <end position="1683"/>
    </location>
</feature>
<dbReference type="Proteomes" id="UP000265020">
    <property type="component" value="Unassembled WGS sequence"/>
</dbReference>
<dbReference type="GO" id="GO:0003924">
    <property type="term" value="F:GTPase activity"/>
    <property type="evidence" value="ECO:0007669"/>
    <property type="project" value="InterPro"/>
</dbReference>
<dbReference type="OrthoDB" id="8438164at2759"/>
<feature type="compositionally biased region" description="Basic residues" evidence="4">
    <location>
        <begin position="1"/>
        <end position="16"/>
    </location>
</feature>
<feature type="compositionally biased region" description="Polar residues" evidence="4">
    <location>
        <begin position="658"/>
        <end position="671"/>
    </location>
</feature>
<dbReference type="Gene3D" id="3.40.50.300">
    <property type="entry name" value="P-loop containing nucleotide triphosphate hydrolases"/>
    <property type="match status" value="1"/>
</dbReference>
<dbReference type="SMART" id="SM00175">
    <property type="entry name" value="RAB"/>
    <property type="match status" value="1"/>
</dbReference>
<dbReference type="SMART" id="SM00176">
    <property type="entry name" value="RAN"/>
    <property type="match status" value="1"/>
</dbReference>
<feature type="region of interest" description="Disordered" evidence="4">
    <location>
        <begin position="2233"/>
        <end position="2302"/>
    </location>
</feature>
<feature type="compositionally biased region" description="Polar residues" evidence="4">
    <location>
        <begin position="3302"/>
        <end position="3314"/>
    </location>
</feature>
<dbReference type="FunFam" id="3.40.50.300:FF:001129">
    <property type="entry name" value="ras-related protein Rab-44 isoform X2"/>
    <property type="match status" value="1"/>
</dbReference>
<dbReference type="CTD" id="401258"/>
<protein>
    <submittedName>
        <fullName evidence="5">Ras-related protein Rab-44-like</fullName>
    </submittedName>
</protein>
<dbReference type="CDD" id="cd00154">
    <property type="entry name" value="Rab"/>
    <property type="match status" value="1"/>
</dbReference>